<evidence type="ECO:0000256" key="1">
    <source>
        <dbReference type="SAM" id="SignalP"/>
    </source>
</evidence>
<dbReference type="InterPro" id="IPR035992">
    <property type="entry name" value="Ricin_B-like_lectins"/>
</dbReference>
<reference evidence="2 3" key="1">
    <citation type="submission" date="2024-08" db="EMBL/GenBank/DDBJ databases">
        <authorList>
            <person name="Cucini C."/>
            <person name="Frati F."/>
        </authorList>
    </citation>
    <scope>NUCLEOTIDE SEQUENCE [LARGE SCALE GENOMIC DNA]</scope>
</reference>
<evidence type="ECO:0000313" key="2">
    <source>
        <dbReference type="EMBL" id="CAL8118503.1"/>
    </source>
</evidence>
<feature type="chain" id="PRO_5045509156" description="Ricin B lectin domain-containing protein" evidence="1">
    <location>
        <begin position="21"/>
        <end position="211"/>
    </location>
</feature>
<accession>A0ABP1R4W0</accession>
<protein>
    <recommendedName>
        <fullName evidence="4">Ricin B lectin domain-containing protein</fullName>
    </recommendedName>
</protein>
<dbReference type="Proteomes" id="UP001642540">
    <property type="component" value="Unassembled WGS sequence"/>
</dbReference>
<keyword evidence="3" id="KW-1185">Reference proteome</keyword>
<sequence length="211" mass="24024">MKKTVIVLGLLSLVLPFVICEDAIFLSTEKLEQFLRAMPESAKTSFPALIRAINGKMYYRNPKSLKPQKRIRNIKLNQFITIGKDRVGNKTSSFLHLTYADRSTFFVLNGGDGKPGKMLLQAFSQDGACVFGVSEAHTAVKAKACRKDVPEMRWELIPNTFGDFWIKQMGTNLCLVPVLTMSYPTMVQLLECDKWDPYMIWEIADAHLYYK</sequence>
<dbReference type="Gene3D" id="2.80.10.50">
    <property type="match status" value="1"/>
</dbReference>
<dbReference type="PROSITE" id="PS50231">
    <property type="entry name" value="RICIN_B_LECTIN"/>
    <property type="match status" value="1"/>
</dbReference>
<keyword evidence="1" id="KW-0732">Signal</keyword>
<name>A0ABP1R4W0_9HEXA</name>
<dbReference type="SUPFAM" id="SSF50370">
    <property type="entry name" value="Ricin B-like lectins"/>
    <property type="match status" value="1"/>
</dbReference>
<evidence type="ECO:0000313" key="3">
    <source>
        <dbReference type="Proteomes" id="UP001642540"/>
    </source>
</evidence>
<evidence type="ECO:0008006" key="4">
    <source>
        <dbReference type="Google" id="ProtNLM"/>
    </source>
</evidence>
<comment type="caution">
    <text evidence="2">The sequence shown here is derived from an EMBL/GenBank/DDBJ whole genome shotgun (WGS) entry which is preliminary data.</text>
</comment>
<organism evidence="2 3">
    <name type="scientific">Orchesella dallaii</name>
    <dbReference type="NCBI Taxonomy" id="48710"/>
    <lineage>
        <taxon>Eukaryota</taxon>
        <taxon>Metazoa</taxon>
        <taxon>Ecdysozoa</taxon>
        <taxon>Arthropoda</taxon>
        <taxon>Hexapoda</taxon>
        <taxon>Collembola</taxon>
        <taxon>Entomobryomorpha</taxon>
        <taxon>Entomobryoidea</taxon>
        <taxon>Orchesellidae</taxon>
        <taxon>Orchesellinae</taxon>
        <taxon>Orchesella</taxon>
    </lineage>
</organism>
<feature type="signal peptide" evidence="1">
    <location>
        <begin position="1"/>
        <end position="20"/>
    </location>
</feature>
<proteinExistence type="predicted"/>
<dbReference type="EMBL" id="CAXLJM020000057">
    <property type="protein sequence ID" value="CAL8118503.1"/>
    <property type="molecule type" value="Genomic_DNA"/>
</dbReference>
<gene>
    <name evidence="2" type="ORF">ODALV1_LOCUS18164</name>
</gene>